<keyword evidence="1" id="KW-1133">Transmembrane helix</keyword>
<dbReference type="AlphaFoldDB" id="A0A6M2DXX9"/>
<evidence type="ECO:0000256" key="1">
    <source>
        <dbReference type="SAM" id="Phobius"/>
    </source>
</evidence>
<accession>A0A6M2DXX9</accession>
<evidence type="ECO:0000313" key="2">
    <source>
        <dbReference type="EMBL" id="NOV49938.1"/>
    </source>
</evidence>
<proteinExistence type="predicted"/>
<protein>
    <submittedName>
        <fullName evidence="2">Uncharacterized protein</fullName>
    </submittedName>
</protein>
<dbReference type="EMBL" id="GIIL01006212">
    <property type="protein sequence ID" value="NOV49938.1"/>
    <property type="molecule type" value="Transcribed_RNA"/>
</dbReference>
<feature type="transmembrane region" description="Helical" evidence="1">
    <location>
        <begin position="15"/>
        <end position="37"/>
    </location>
</feature>
<reference evidence="2" key="1">
    <citation type="submission" date="2020-03" db="EMBL/GenBank/DDBJ databases">
        <title>Transcriptomic Profiling of the Digestive Tract of the Rat Flea, Xenopsylla cheopis, Following Blood Feeding and Infection with Yersinia pestis.</title>
        <authorList>
            <person name="Bland D.M."/>
            <person name="Martens C.A."/>
            <person name="Virtaneva K."/>
            <person name="Kanakabandi K."/>
            <person name="Long D."/>
            <person name="Rosenke R."/>
            <person name="Saturday G.A."/>
            <person name="Hoyt F.H."/>
            <person name="Bruno D.P."/>
            <person name="Ribeiro J.M.C."/>
            <person name="Hinnebusch J."/>
        </authorList>
    </citation>
    <scope>NUCLEOTIDE SEQUENCE</scope>
</reference>
<organism evidence="2">
    <name type="scientific">Xenopsylla cheopis</name>
    <name type="common">Oriental rat flea</name>
    <name type="synonym">Pulex cheopis</name>
    <dbReference type="NCBI Taxonomy" id="163159"/>
    <lineage>
        <taxon>Eukaryota</taxon>
        <taxon>Metazoa</taxon>
        <taxon>Ecdysozoa</taxon>
        <taxon>Arthropoda</taxon>
        <taxon>Hexapoda</taxon>
        <taxon>Insecta</taxon>
        <taxon>Pterygota</taxon>
        <taxon>Neoptera</taxon>
        <taxon>Endopterygota</taxon>
        <taxon>Siphonaptera</taxon>
        <taxon>Pulicidae</taxon>
        <taxon>Xenopsyllinae</taxon>
        <taxon>Xenopsylla</taxon>
    </lineage>
</organism>
<keyword evidence="1" id="KW-0472">Membrane</keyword>
<sequence length="117" mass="13924">MLLLIYWKNQHQERLYLVLVFWLDTTVANIVVLEMSYKNLATPSQRSWVIALHDLDMKRTRFWQPLKDYVTCIDWQAQQLTKYHIVLNLTTLLLGYVSLPLRPCKVPLAKRSLPERP</sequence>
<name>A0A6M2DXX9_XENCH</name>
<keyword evidence="1" id="KW-0812">Transmembrane</keyword>